<accession>A0A067MAM7</accession>
<evidence type="ECO:0000256" key="1">
    <source>
        <dbReference type="SAM" id="Phobius"/>
    </source>
</evidence>
<keyword evidence="5" id="KW-1185">Reference proteome</keyword>
<dbReference type="PANTHER" id="PTHR35859:SF4">
    <property type="entry name" value="MEMBRANE CHANNEL PROTEIN, PUTATIVE (AFU_ORTHOLOGUE AFUA_6G11300)-RELATED"/>
    <property type="match status" value="1"/>
</dbReference>
<dbReference type="InterPro" id="IPR056337">
    <property type="entry name" value="LHD_YVC1"/>
</dbReference>
<evidence type="ECO:0008006" key="6">
    <source>
        <dbReference type="Google" id="ProtNLM"/>
    </source>
</evidence>
<dbReference type="InterPro" id="IPR052971">
    <property type="entry name" value="TRP_calcium_channel"/>
</dbReference>
<reference evidence="5" key="1">
    <citation type="journal article" date="2014" name="Proc. Natl. Acad. Sci. U.S.A.">
        <title>Extensive sampling of basidiomycete genomes demonstrates inadequacy of the white-rot/brown-rot paradigm for wood decay fungi.</title>
        <authorList>
            <person name="Riley R."/>
            <person name="Salamov A.A."/>
            <person name="Brown D.W."/>
            <person name="Nagy L.G."/>
            <person name="Floudas D."/>
            <person name="Held B.W."/>
            <person name="Levasseur A."/>
            <person name="Lombard V."/>
            <person name="Morin E."/>
            <person name="Otillar R."/>
            <person name="Lindquist E.A."/>
            <person name="Sun H."/>
            <person name="LaButti K.M."/>
            <person name="Schmutz J."/>
            <person name="Jabbour D."/>
            <person name="Luo H."/>
            <person name="Baker S.E."/>
            <person name="Pisabarro A.G."/>
            <person name="Walton J.D."/>
            <person name="Blanchette R.A."/>
            <person name="Henrissat B."/>
            <person name="Martin F."/>
            <person name="Cullen D."/>
            <person name="Hibbett D.S."/>
            <person name="Grigoriev I.V."/>
        </authorList>
    </citation>
    <scope>NUCLEOTIDE SEQUENCE [LARGE SCALE GENOMIC DNA]</scope>
    <source>
        <strain evidence="5">FD-172 SS1</strain>
    </source>
</reference>
<feature type="transmembrane region" description="Helical" evidence="1">
    <location>
        <begin position="250"/>
        <end position="268"/>
    </location>
</feature>
<proteinExistence type="predicted"/>
<dbReference type="AlphaFoldDB" id="A0A067MAM7"/>
<dbReference type="Pfam" id="PF23190">
    <property type="entry name" value="LHD_TRPY1"/>
    <property type="match status" value="1"/>
</dbReference>
<feature type="transmembrane region" description="Helical" evidence="1">
    <location>
        <begin position="366"/>
        <end position="386"/>
    </location>
</feature>
<organism evidence="4 5">
    <name type="scientific">Botryobasidium botryosum (strain FD-172 SS1)</name>
    <dbReference type="NCBI Taxonomy" id="930990"/>
    <lineage>
        <taxon>Eukaryota</taxon>
        <taxon>Fungi</taxon>
        <taxon>Dikarya</taxon>
        <taxon>Basidiomycota</taxon>
        <taxon>Agaricomycotina</taxon>
        <taxon>Agaricomycetes</taxon>
        <taxon>Cantharellales</taxon>
        <taxon>Botryobasidiaceae</taxon>
        <taxon>Botryobasidium</taxon>
    </lineage>
</organism>
<dbReference type="PANTHER" id="PTHR35859">
    <property type="entry name" value="NONSELECTIVE CATION CHANNEL PROTEIN"/>
    <property type="match status" value="1"/>
</dbReference>
<name>A0A067MAM7_BOTB1</name>
<dbReference type="Proteomes" id="UP000027195">
    <property type="component" value="Unassembled WGS sequence"/>
</dbReference>
<dbReference type="InParanoid" id="A0A067MAM7"/>
<keyword evidence="1" id="KW-0472">Membrane</keyword>
<feature type="domain" description="Calcium channel YVC1-like C-terminal transmembrane" evidence="3">
    <location>
        <begin position="254"/>
        <end position="525"/>
    </location>
</feature>
<keyword evidence="1" id="KW-1133">Transmembrane helix</keyword>
<dbReference type="STRING" id="930990.A0A067MAM7"/>
<feature type="transmembrane region" description="Helical" evidence="1">
    <location>
        <begin position="509"/>
        <end position="528"/>
    </location>
</feature>
<evidence type="ECO:0000259" key="2">
    <source>
        <dbReference type="Pfam" id="PF23190"/>
    </source>
</evidence>
<sequence length="614" mass="69544">MSSRLVDGVEEQVALLPEDIVKPSPETVTKLVKRLRALTLTLLPLEVDVDALTEPASYIITREVINAYSKAAGDFSAVLPYALLLARQSFIWDAGVNTADYEENIARAKACEVIARRLVHAVPQEQIHAIISTRYSYIEPDGDESIKSSALETAIDHDCTYFLASSEAQHVVNKLWRGDWVQKSNGRHSDISFVPYRALQDASSLGRLDASRLSVPRYQNWFRICVWFFYLFVYSQTVQEPLEQALDPHHSFSAWEVILYGMAFAFGLEDIQRIYKTLRYMTYRAFTFWNFVSVITTALLLTAFSFRLQGLITPEEDDSNGFKLISFQVLACVSPLIWMRLITVVDGFKYIGTMQICVSRMLQESTIFFILLSIIGIGFLQGMYALDAADGNTEHGILVIHTLIQALLNAPDFSKPATTFALVMFYLWNVATAIILLNILISLFSSAYTDVTDAAEEEFLTYFAGKTIAMIRAPDNYVYPAPFNLIELVIAPLEYVISAKAYARINRAIMTVIFFVPIVIIALFESYLDVTTNKFMRSMFQAAEEGEEEDPINRDPQVDEDGKTICKVQFEELTRAFPDLSQTREAPIMAEVQRLKQQMERLMKKLDELPGRAQ</sequence>
<feature type="transmembrane region" description="Helical" evidence="1">
    <location>
        <begin position="420"/>
        <end position="444"/>
    </location>
</feature>
<evidence type="ECO:0000313" key="4">
    <source>
        <dbReference type="EMBL" id="KDQ08892.1"/>
    </source>
</evidence>
<protein>
    <recommendedName>
        <fullName evidence="6">Ion transport domain-containing protein</fullName>
    </recommendedName>
</protein>
<dbReference type="HOGENOM" id="CLU_014123_1_0_1"/>
<feature type="transmembrane region" description="Helical" evidence="1">
    <location>
        <begin position="324"/>
        <end position="345"/>
    </location>
</feature>
<dbReference type="EMBL" id="KL198085">
    <property type="protein sequence ID" value="KDQ08892.1"/>
    <property type="molecule type" value="Genomic_DNA"/>
</dbReference>
<feature type="domain" description="YVC1 N-terminal linker helical" evidence="2">
    <location>
        <begin position="28"/>
        <end position="205"/>
    </location>
</feature>
<feature type="transmembrane region" description="Helical" evidence="1">
    <location>
        <begin position="288"/>
        <end position="312"/>
    </location>
</feature>
<dbReference type="OrthoDB" id="301415at2759"/>
<evidence type="ECO:0000313" key="5">
    <source>
        <dbReference type="Proteomes" id="UP000027195"/>
    </source>
</evidence>
<evidence type="ECO:0000259" key="3">
    <source>
        <dbReference type="Pfam" id="PF23317"/>
    </source>
</evidence>
<dbReference type="Pfam" id="PF23317">
    <property type="entry name" value="YVC1_C"/>
    <property type="match status" value="1"/>
</dbReference>
<dbReference type="InterPro" id="IPR056336">
    <property type="entry name" value="YVC1_C"/>
</dbReference>
<feature type="transmembrane region" description="Helical" evidence="1">
    <location>
        <begin position="221"/>
        <end position="238"/>
    </location>
</feature>
<feature type="transmembrane region" description="Helical" evidence="1">
    <location>
        <begin position="477"/>
        <end position="497"/>
    </location>
</feature>
<gene>
    <name evidence="4" type="ORF">BOTBODRAFT_165491</name>
</gene>
<keyword evidence="1" id="KW-0812">Transmembrane</keyword>